<dbReference type="InterPro" id="IPR003770">
    <property type="entry name" value="MLTG-like"/>
</dbReference>
<dbReference type="GO" id="GO:0016829">
    <property type="term" value="F:lyase activity"/>
    <property type="evidence" value="ECO:0007669"/>
    <property type="project" value="UniProtKB-KW"/>
</dbReference>
<feature type="transmembrane region" description="Helical" evidence="8">
    <location>
        <begin position="42"/>
        <end position="63"/>
    </location>
</feature>
<comment type="caution">
    <text evidence="9">The sequence shown here is derived from an EMBL/GenBank/DDBJ whole genome shotgun (WGS) entry which is preliminary data.</text>
</comment>
<evidence type="ECO:0000256" key="7">
    <source>
        <dbReference type="SAM" id="MobiDB-lite"/>
    </source>
</evidence>
<keyword evidence="1" id="KW-1003">Cell membrane</keyword>
<dbReference type="PANTHER" id="PTHR30518">
    <property type="entry name" value="ENDOLYTIC MUREIN TRANSGLYCOSYLASE"/>
    <property type="match status" value="1"/>
</dbReference>
<evidence type="ECO:0000256" key="3">
    <source>
        <dbReference type="ARBA" id="ARBA00022989"/>
    </source>
</evidence>
<keyword evidence="2 8" id="KW-0812">Transmembrane</keyword>
<reference evidence="9 10" key="1">
    <citation type="journal article" date="2021" name="BMC Genomics">
        <title>Genome-resolved metagenome and metatranscriptome analyses of thermophilic composting reveal key bacterial players and their metabolic interactions.</title>
        <authorList>
            <person name="Braga L.P.P."/>
            <person name="Pereira R.V."/>
            <person name="Martins L.F."/>
            <person name="Moura L.M.S."/>
            <person name="Sanchez F.B."/>
            <person name="Patane J.S.L."/>
            <person name="da Silva A.M."/>
            <person name="Setubal J.C."/>
        </authorList>
    </citation>
    <scope>NUCLEOTIDE SEQUENCE [LARGE SCALE GENOMIC DNA]</scope>
    <source>
        <strain evidence="9">ZC4RG45</strain>
    </source>
</reference>
<keyword evidence="6" id="KW-0961">Cell wall biogenesis/degradation</keyword>
<dbReference type="PANTHER" id="PTHR30518:SF2">
    <property type="entry name" value="ENDOLYTIC MUREIN TRANSGLYCOSYLASE"/>
    <property type="match status" value="1"/>
</dbReference>
<evidence type="ECO:0000256" key="1">
    <source>
        <dbReference type="ARBA" id="ARBA00022475"/>
    </source>
</evidence>
<dbReference type="NCBIfam" id="TIGR00247">
    <property type="entry name" value="endolytic transglycosylase MltG"/>
    <property type="match status" value="1"/>
</dbReference>
<feature type="compositionally biased region" description="Acidic residues" evidence="7">
    <location>
        <begin position="17"/>
        <end position="26"/>
    </location>
</feature>
<evidence type="ECO:0000313" key="10">
    <source>
        <dbReference type="Proteomes" id="UP000249324"/>
    </source>
</evidence>
<organism evidence="9 10">
    <name type="scientific">Thermocrispum agreste</name>
    <dbReference type="NCBI Taxonomy" id="37925"/>
    <lineage>
        <taxon>Bacteria</taxon>
        <taxon>Bacillati</taxon>
        <taxon>Actinomycetota</taxon>
        <taxon>Actinomycetes</taxon>
        <taxon>Pseudonocardiales</taxon>
        <taxon>Pseudonocardiaceae</taxon>
        <taxon>Thermocrispum</taxon>
    </lineage>
</organism>
<dbReference type="EMBL" id="QGUI02000106">
    <property type="protein sequence ID" value="MFO7192532.1"/>
    <property type="molecule type" value="Genomic_DNA"/>
</dbReference>
<dbReference type="GO" id="GO:0071555">
    <property type="term" value="P:cell wall organization"/>
    <property type="evidence" value="ECO:0007669"/>
    <property type="project" value="UniProtKB-KW"/>
</dbReference>
<gene>
    <name evidence="9" type="primary">mltG</name>
    <name evidence="9" type="ORF">DIU77_009855</name>
</gene>
<dbReference type="Pfam" id="PF02618">
    <property type="entry name" value="YceG"/>
    <property type="match status" value="1"/>
</dbReference>
<keyword evidence="5" id="KW-0456">Lyase</keyword>
<evidence type="ECO:0000256" key="4">
    <source>
        <dbReference type="ARBA" id="ARBA00023136"/>
    </source>
</evidence>
<dbReference type="Proteomes" id="UP000249324">
    <property type="component" value="Unassembled WGS sequence"/>
</dbReference>
<accession>A0ABD6FEP0</accession>
<keyword evidence="3 8" id="KW-1133">Transmembrane helix</keyword>
<evidence type="ECO:0000313" key="9">
    <source>
        <dbReference type="EMBL" id="MFO7192532.1"/>
    </source>
</evidence>
<sequence length="409" mass="44420">GEDYDEDYDDHPVDALLADEESEEAPEPGKLRGRRRSAVRRLAGWAAAIAVIAAMAGGAWFGAKELLGFGYEDYQGAGQGDVVVQVEQGDSTAAIAARLVKAGVVASSEAFLEAAENNEDIRSIQPGYYQLKKRMSGAAAVRAIVADEARVGHVQIRSGTQLDDLRQPNGEKIPGIYSLLSKATCAKIDGKSTCVPVKELRKVAETADLTKLGVPRWLASGAKKAPKERRLEGMVLPGVYDIKPGWSAEEVLKEVLSASAAQFEAVGLPDTAKATKRTAYEVVVIASIVEREAVKNDFGKVARVIYNRLDDGMRLEMDSTINYVLDRPHIRTSPKDRARPGPYNSYQNTSLPPTPISSPSTDAINAALKPPRGSWLYFVKCEKNGLSCFSTSFDEHQRNVADARKRGVW</sequence>
<feature type="region of interest" description="Disordered" evidence="7">
    <location>
        <begin position="1"/>
        <end position="33"/>
    </location>
</feature>
<keyword evidence="4 8" id="KW-0472">Membrane</keyword>
<dbReference type="AlphaFoldDB" id="A0ABD6FEP0"/>
<evidence type="ECO:0000256" key="6">
    <source>
        <dbReference type="ARBA" id="ARBA00023316"/>
    </source>
</evidence>
<proteinExistence type="inferred from homology"/>
<feature type="non-terminal residue" evidence="9">
    <location>
        <position position="1"/>
    </location>
</feature>
<protein>
    <submittedName>
        <fullName evidence="9">Endolytic transglycosylase MltG</fullName>
    </submittedName>
</protein>
<dbReference type="Gene3D" id="3.30.1490.480">
    <property type="entry name" value="Endolytic murein transglycosylase"/>
    <property type="match status" value="1"/>
</dbReference>
<evidence type="ECO:0000256" key="8">
    <source>
        <dbReference type="SAM" id="Phobius"/>
    </source>
</evidence>
<evidence type="ECO:0000256" key="5">
    <source>
        <dbReference type="ARBA" id="ARBA00023239"/>
    </source>
</evidence>
<dbReference type="HAMAP" id="MF_02065">
    <property type="entry name" value="MltG"/>
    <property type="match status" value="1"/>
</dbReference>
<feature type="region of interest" description="Disordered" evidence="7">
    <location>
        <begin position="328"/>
        <end position="363"/>
    </location>
</feature>
<evidence type="ECO:0000256" key="2">
    <source>
        <dbReference type="ARBA" id="ARBA00022692"/>
    </source>
</evidence>
<name>A0ABD6FEP0_9PSEU</name>
<feature type="compositionally biased region" description="Basic and acidic residues" evidence="7">
    <location>
        <begin position="328"/>
        <end position="339"/>
    </location>
</feature>